<name>A0A1A8XWB6_9PROT</name>
<protein>
    <submittedName>
        <fullName evidence="1">Uncharacterized protein</fullName>
    </submittedName>
</protein>
<organism evidence="1 2">
    <name type="scientific">Candidatus Accumulibacter aalborgensis</name>
    <dbReference type="NCBI Taxonomy" id="1860102"/>
    <lineage>
        <taxon>Bacteria</taxon>
        <taxon>Pseudomonadati</taxon>
        <taxon>Pseudomonadota</taxon>
        <taxon>Betaproteobacteria</taxon>
        <taxon>Candidatus Accumulibacter</taxon>
    </lineage>
</organism>
<keyword evidence="2" id="KW-1185">Reference proteome</keyword>
<dbReference type="EMBL" id="FLQX01000147">
    <property type="protein sequence ID" value="SBT09300.1"/>
    <property type="molecule type" value="Genomic_DNA"/>
</dbReference>
<reference evidence="1 2" key="1">
    <citation type="submission" date="2016-06" db="EMBL/GenBank/DDBJ databases">
        <authorList>
            <person name="Kjaerup R.B."/>
            <person name="Dalgaard T.S."/>
            <person name="Juul-Madsen H.R."/>
        </authorList>
    </citation>
    <scope>NUCLEOTIDE SEQUENCE [LARGE SCALE GENOMIC DNA]</scope>
    <source>
        <strain evidence="1">3</strain>
    </source>
</reference>
<sequence>MLASLARNDQFIPARTVALDGASALTSGCGHAHFKLCEPQVIIPGLAAISPAAPITFPTPARPGTAIGRFA</sequence>
<dbReference type="Proteomes" id="UP000199169">
    <property type="component" value="Unassembled WGS sequence"/>
</dbReference>
<evidence type="ECO:0000313" key="2">
    <source>
        <dbReference type="Proteomes" id="UP000199169"/>
    </source>
</evidence>
<accession>A0A1A8XWB6</accession>
<evidence type="ECO:0000313" key="1">
    <source>
        <dbReference type="EMBL" id="SBT09300.1"/>
    </source>
</evidence>
<proteinExistence type="predicted"/>
<dbReference type="AlphaFoldDB" id="A0A1A8XWB6"/>
<gene>
    <name evidence="1" type="ORF">ACCAA_680028</name>
</gene>